<dbReference type="HOGENOM" id="CLU_010776_0_0_2"/>
<evidence type="ECO:0000313" key="3">
    <source>
        <dbReference type="EMBL" id="CCQ32364.1"/>
    </source>
</evidence>
<dbReference type="PATRIC" id="fig|1033806.12.peg.209"/>
<keyword evidence="2" id="KW-0472">Membrane</keyword>
<dbReference type="KEGG" id="hti:HTIA_0213"/>
<keyword evidence="2" id="KW-0812">Transmembrane</keyword>
<dbReference type="Pfam" id="PF23957">
    <property type="entry name" value="DUF7286"/>
    <property type="match status" value="1"/>
</dbReference>
<name>S6CS65_9EURY</name>
<dbReference type="GeneID" id="23798442"/>
<gene>
    <name evidence="3" type="ORF">HTIA_0213</name>
</gene>
<evidence type="ECO:0000256" key="2">
    <source>
        <dbReference type="SAM" id="Phobius"/>
    </source>
</evidence>
<evidence type="ECO:0000313" key="4">
    <source>
        <dbReference type="Proteomes" id="UP000015381"/>
    </source>
</evidence>
<feature type="region of interest" description="Disordered" evidence="1">
    <location>
        <begin position="1"/>
        <end position="28"/>
    </location>
</feature>
<dbReference type="EMBL" id="HF571520">
    <property type="protein sequence ID" value="CCQ32364.1"/>
    <property type="molecule type" value="Genomic_DNA"/>
</dbReference>
<keyword evidence="4" id="KW-1185">Reference proteome</keyword>
<dbReference type="AlphaFoldDB" id="S6CS65"/>
<organism evidence="3 4">
    <name type="scientific">Halorhabdus tiamatea SARL4B</name>
    <dbReference type="NCBI Taxonomy" id="1033806"/>
    <lineage>
        <taxon>Archaea</taxon>
        <taxon>Methanobacteriati</taxon>
        <taxon>Methanobacteriota</taxon>
        <taxon>Stenosarchaea group</taxon>
        <taxon>Halobacteria</taxon>
        <taxon>Halobacteriales</taxon>
        <taxon>Haloarculaceae</taxon>
        <taxon>Halorhabdus</taxon>
    </lineage>
</organism>
<accession>S6CS65</accession>
<proteinExistence type="predicted"/>
<reference evidence="3 4" key="1">
    <citation type="journal article" date="2014" name="Environ. Microbiol.">
        <title>Halorhabdus tiamatea: proteogenomics and glycosidase activity measurements identify the first cultivated euryarchaeon from a deep-sea anoxic brine lake as potential polysaccharide degrader.</title>
        <authorList>
            <person name="Werner J."/>
            <person name="Ferrer M."/>
            <person name="Michel G."/>
            <person name="Mann A.J."/>
            <person name="Huang S."/>
            <person name="Juarez S."/>
            <person name="Ciordia S."/>
            <person name="Albar J.P."/>
            <person name="Alcaide M."/>
            <person name="La Cono V."/>
            <person name="Yakimov M.M."/>
            <person name="Antunes A."/>
            <person name="Taborda M."/>
            <person name="Da Costa M.S."/>
            <person name="Amann R.I."/>
            <person name="Gloeckner F.O."/>
            <person name="Golyshina O.V."/>
            <person name="Golyshin P.N."/>
            <person name="Teeling H."/>
        </authorList>
    </citation>
    <scope>NUCLEOTIDE SEQUENCE [LARGE SCALE GENOMIC DNA]</scope>
    <source>
        <strain evidence="4">SARL4B</strain>
    </source>
</reference>
<feature type="compositionally biased region" description="Basic and acidic residues" evidence="1">
    <location>
        <begin position="18"/>
        <end position="28"/>
    </location>
</feature>
<protein>
    <submittedName>
        <fullName evidence="3">Uncharacterized protein</fullName>
    </submittedName>
</protein>
<dbReference type="InterPro" id="IPR055710">
    <property type="entry name" value="DUF7286"/>
</dbReference>
<dbReference type="RefSeq" id="WP_020935925.1">
    <property type="nucleotide sequence ID" value="NC_021921.1"/>
</dbReference>
<dbReference type="Proteomes" id="UP000015381">
    <property type="component" value="Chromosome I"/>
</dbReference>
<keyword evidence="2" id="KW-1133">Transmembrane helix</keyword>
<feature type="compositionally biased region" description="Basic and acidic residues" evidence="1">
    <location>
        <begin position="1"/>
        <end position="11"/>
    </location>
</feature>
<dbReference type="OrthoDB" id="124691at2157"/>
<sequence length="1217" mass="129974">MELTKRSDDQKRRKQRGRGPDRRLGDDDRGRVPFAIVGVVLLLTSVAFVGHVLPQSTVTPDVDASVAIAQTEGVTQSAIRTGAKRGIEAAAARPVTQASDTAWGTALAANSTDSTSSASTAEGALPSGAFRRYLAAMIYLEVESTVERAGQQVGDVRTNVSVPSIETPADLRAAIDRVSLSTAAEGVLTVTIPNVTIRARSGNRTLEHRETAMTVSIATPIAQLHDRVERFEDALAAGVTERGLTQRFNARIYALGWARGYAQNYQAPIVQVIANRHVQPALNDAIYRTQRDVFGAADPELQDANRLGWTCMALKDGGSMFDEYMGSNDVSYGNTTFTGDELVFERSNGTLSASVPTDGASTAEALCSGAELALGDQITGELPAAPGTRDLLGQAPGMNATETIGVNQTSYVPFARMAAPDGDRSIENVIDRIYTIDGRANTNTRVVDPLELSGTATCTNATDERGTCANGTCANATRGTYTISNGRTVDGAQFTERTTRPEDYYEARSTVEVSVSKYKRCPPGQDNALIDTDTMTVDVRTQFGEADANPNAEIDGVNPISIGDDKYDRGAAVSGLPADFRNYAGSESIVTESLLGDEPNPEAHAAWVKSALPNRITTEADITGPIAEQLNVQKRVTLDHDRFLDAKLAAAIASDLTEMRRAAADITYEFSRTDLLERGEKSPFTRLIEKTETTLTERYLDRAEPYDSVGQKAIYEARYAYLQALLAELETVESGHEKAVGGIDDKLDGADLSLEKALTFLQEGVSADEPDPVPMNSSNLTGTVTYEVSGAPTYLVAENLTKRDVPAIPAGAEFTPLAMRNEELLDSPIDDIANGLVSNVLDAINLGGSDATIPLKTAGDVLLAGNLAADVEDDPITNRSFETSLAALEDTVDESLSTFGETVADGTVKQLYPHDAAACVVAEDAARGRRGPSCADRYGDSLVATITAAHDEIERRADEVIAGYDTTGERAVAIGKGNATAPLVETITDAIDAEAYRPSAFTETYDAEQWPHFVESALRPAIENASAITVDIEDGQHVTTIEETVKTKIGDVATGVVEDRLGDLTKRARDRISDKMASWGGSWSSKLKRPARIAGGLPLLPVPTHWYATVNVWDVDVSGAYTRLEVDANVGSPTKTTATTYVRENRTVSVDIAGESRRLGRVEPIDFTTRSVLIVVTPTGVGVGDTDGENPECSPTYPAVGDVDPDAIQCEYDGTGH</sequence>
<evidence type="ECO:0000256" key="1">
    <source>
        <dbReference type="SAM" id="MobiDB-lite"/>
    </source>
</evidence>
<feature type="transmembrane region" description="Helical" evidence="2">
    <location>
        <begin position="32"/>
        <end position="53"/>
    </location>
</feature>